<comment type="function">
    <text evidence="9">Member of the two-component regulatory system BvgS/BvgA. Phosphorylates BvgA via a four-step phosphorelay in response to environmental signals.</text>
</comment>
<feature type="domain" description="PAS" evidence="17">
    <location>
        <begin position="490"/>
        <end position="560"/>
    </location>
</feature>
<dbReference type="InterPro" id="IPR036097">
    <property type="entry name" value="HisK_dim/P_sf"/>
</dbReference>
<keyword evidence="5" id="KW-0547">Nucleotide-binding</keyword>
<dbReference type="Gene3D" id="3.40.50.2300">
    <property type="match status" value="1"/>
</dbReference>
<evidence type="ECO:0000259" key="18">
    <source>
        <dbReference type="PROSITE" id="PS50113"/>
    </source>
</evidence>
<organism evidence="19 20">
    <name type="scientific">Candidatus Propionivibrio aalborgensis</name>
    <dbReference type="NCBI Taxonomy" id="1860101"/>
    <lineage>
        <taxon>Bacteria</taxon>
        <taxon>Pseudomonadati</taxon>
        <taxon>Pseudomonadota</taxon>
        <taxon>Betaproteobacteria</taxon>
        <taxon>Rhodocyclales</taxon>
        <taxon>Rhodocyclaceae</taxon>
        <taxon>Propionivibrio</taxon>
    </lineage>
</organism>
<dbReference type="CDD" id="cd17546">
    <property type="entry name" value="REC_hyHK_CKI1_RcsC-like"/>
    <property type="match status" value="1"/>
</dbReference>
<evidence type="ECO:0000313" key="19">
    <source>
        <dbReference type="EMBL" id="SBT11042.1"/>
    </source>
</evidence>
<evidence type="ECO:0000256" key="10">
    <source>
        <dbReference type="ARBA" id="ARBA00064003"/>
    </source>
</evidence>
<feature type="transmembrane region" description="Helical" evidence="14">
    <location>
        <begin position="320"/>
        <end position="342"/>
    </location>
</feature>
<dbReference type="InterPro" id="IPR001610">
    <property type="entry name" value="PAC"/>
</dbReference>
<dbReference type="FunFam" id="1.10.287.130:FF:000002">
    <property type="entry name" value="Two-component osmosensing histidine kinase"/>
    <property type="match status" value="1"/>
</dbReference>
<dbReference type="EC" id="2.7.13.3" evidence="2"/>
<evidence type="ECO:0000256" key="11">
    <source>
        <dbReference type="ARBA" id="ARBA00068150"/>
    </source>
</evidence>
<sequence length="1151" mass="127782">MFWITQAIGGKAGMEGHWVIDPGQRPIRAKHHGIGDMARAWLYVLLSALFLMAACPVQADDGAAPKPLTLSPAETDWLAAHPVVRLGIDPNYGPYSFLDEQGELRGAVRDFLTCFERALGLRFEIISNLEWPQLMEAVQQQRIDGVATVVRLPEREAFLEFTDIYLPTPLVVMTRADAEPLSALKQLESLRLSLVSGYASSKQVMALYPAIKPFYVATPIDGLRAVASNAADAYVGVLGVNTFLANKYGISNLKVNAAFDMAVNGQRIGVRKDWPQLAHLLDKALDAMPARQRTEIWHRWLPVQVDEIQLLGKPTLAALLFPWLLGLIGLSLAGYCVVLLWNRQLKRELAKRVNELAASANRLREAEAIAQVGHWRYRVADGDIQWSDELYRIFGLAPQSRQISYDWLLDHVHPEDREQHDSYLARLLASGPGEPAGELLYRLIRPEGEERTVRVRVQVERDDSGKPVALFGILQDVTERVSEEAELKRLHSTLNALVEGSTDAIFVKDAEGRYIIGNHGLADLLGRPMAEILGADDYTLFPAEVAARFQADDRRVTHRGATETYEETVVAGGMNIPMLTTKGPLWIEGKIKGVFGIARDISVLKQSETALLESEERFRRAFRLIPNALTLQDGDGVLLDCSDAFCESTGFAREEVLGRDTLQLGLWVKPEQRAAMRSVLLRDGRVDDFEIQLCRRDGQIRTVQLSARYLTREPEPILLTVAHDITERTLAEAEVRRLNAELEERVLARTSELENTNRLLTLEKHKAEAANIAKSAFLANMSHEIRTPMNAIVGMANLLRRGDLTPQQTERLDTIDSSSRHLLSIINDILDLSKIEAGKFVLEEAPVSLTNLLGNLTSILSERVRAKGLILRVKTVTFPPNLQGDQTRLQQALLNYATNAIKFTETGDVTLHLSLQEEDAESVLVRFSVEDTGIGIAPETLSRLFGAFEQADNSTTRKYGGTGLGLAITRRLAEQMGGEVGVESTPGVGSTFWFTARLKKGAEAMITPQADPADFEMALRQRHAGKRILVVDDEPINREIARLQLEAAGLDVDTAVDGVDAIALACQTAFAAILMDMQMPRLDGLEATRRIRELPGYRDTPILAMTANAFVEDKMRCLDAGMDDFLIKPFIPELLFATLLKYLDARSNRTS</sequence>
<dbReference type="InterPro" id="IPR003594">
    <property type="entry name" value="HATPase_dom"/>
</dbReference>
<dbReference type="InterPro" id="IPR004358">
    <property type="entry name" value="Sig_transdc_His_kin-like_C"/>
</dbReference>
<comment type="catalytic activity">
    <reaction evidence="1">
        <text>ATP + protein L-histidine = ADP + protein N-phospho-L-histidine.</text>
        <dbReference type="EC" id="2.7.13.3"/>
    </reaction>
</comment>
<protein>
    <recommendedName>
        <fullName evidence="11">Sensory/regulatory protein RpfC</fullName>
        <ecNumber evidence="2">2.7.13.3</ecNumber>
    </recommendedName>
    <alternativeName>
        <fullName evidence="12">Virulence sensor protein BvgS</fullName>
    </alternativeName>
</protein>
<dbReference type="Gene3D" id="1.10.287.130">
    <property type="match status" value="1"/>
</dbReference>
<dbReference type="SMART" id="SM00091">
    <property type="entry name" value="PAS"/>
    <property type="match status" value="3"/>
</dbReference>
<dbReference type="Pfam" id="PF08448">
    <property type="entry name" value="PAS_4"/>
    <property type="match status" value="1"/>
</dbReference>
<dbReference type="Pfam" id="PF13426">
    <property type="entry name" value="PAS_9"/>
    <property type="match status" value="1"/>
</dbReference>
<dbReference type="InterPro" id="IPR005467">
    <property type="entry name" value="His_kinase_dom"/>
</dbReference>
<keyword evidence="14" id="KW-1133">Transmembrane helix</keyword>
<keyword evidence="6 19" id="KW-0418">Kinase</keyword>
<dbReference type="InterPro" id="IPR000014">
    <property type="entry name" value="PAS"/>
</dbReference>
<evidence type="ECO:0000256" key="3">
    <source>
        <dbReference type="ARBA" id="ARBA00022553"/>
    </source>
</evidence>
<dbReference type="InterPro" id="IPR013655">
    <property type="entry name" value="PAS_fold_3"/>
</dbReference>
<dbReference type="GO" id="GO:0005524">
    <property type="term" value="F:ATP binding"/>
    <property type="evidence" value="ECO:0007669"/>
    <property type="project" value="UniProtKB-KW"/>
</dbReference>
<dbReference type="PANTHER" id="PTHR45339:SF3">
    <property type="entry name" value="HISTIDINE KINASE"/>
    <property type="match status" value="1"/>
</dbReference>
<dbReference type="SMART" id="SM00387">
    <property type="entry name" value="HATPase_c"/>
    <property type="match status" value="1"/>
</dbReference>
<dbReference type="InterPro" id="IPR001638">
    <property type="entry name" value="Solute-binding_3/MltF_N"/>
</dbReference>
<dbReference type="SMART" id="SM00062">
    <property type="entry name" value="PBPb"/>
    <property type="match status" value="1"/>
</dbReference>
<feature type="domain" description="Response regulatory" evidence="16">
    <location>
        <begin position="1027"/>
        <end position="1143"/>
    </location>
</feature>
<evidence type="ECO:0000256" key="9">
    <source>
        <dbReference type="ARBA" id="ARBA00058004"/>
    </source>
</evidence>
<evidence type="ECO:0000256" key="13">
    <source>
        <dbReference type="PROSITE-ProRule" id="PRU00169"/>
    </source>
</evidence>
<feature type="domain" description="PAS" evidence="17">
    <location>
        <begin position="614"/>
        <end position="680"/>
    </location>
</feature>
<evidence type="ECO:0000256" key="1">
    <source>
        <dbReference type="ARBA" id="ARBA00000085"/>
    </source>
</evidence>
<dbReference type="Pfam" id="PF02518">
    <property type="entry name" value="HATPase_c"/>
    <property type="match status" value="1"/>
</dbReference>
<evidence type="ECO:0000256" key="4">
    <source>
        <dbReference type="ARBA" id="ARBA00022679"/>
    </source>
</evidence>
<feature type="modified residue" description="4-aspartylphosphate" evidence="13">
    <location>
        <position position="1076"/>
    </location>
</feature>
<dbReference type="InterPro" id="IPR013656">
    <property type="entry name" value="PAS_4"/>
</dbReference>
<dbReference type="Gene3D" id="2.10.70.100">
    <property type="match status" value="1"/>
</dbReference>
<dbReference type="Proteomes" id="UP000199600">
    <property type="component" value="Unassembled WGS sequence"/>
</dbReference>
<evidence type="ECO:0000256" key="8">
    <source>
        <dbReference type="ARBA" id="ARBA00023012"/>
    </source>
</evidence>
<evidence type="ECO:0000256" key="2">
    <source>
        <dbReference type="ARBA" id="ARBA00012438"/>
    </source>
</evidence>
<dbReference type="Pfam" id="PF00512">
    <property type="entry name" value="HisKA"/>
    <property type="match status" value="1"/>
</dbReference>
<dbReference type="Gene3D" id="3.40.190.10">
    <property type="entry name" value="Periplasmic binding protein-like II"/>
    <property type="match status" value="2"/>
</dbReference>
<dbReference type="InterPro" id="IPR036890">
    <property type="entry name" value="HATPase_C_sf"/>
</dbReference>
<dbReference type="SUPFAM" id="SSF53850">
    <property type="entry name" value="Periplasmic binding protein-like II"/>
    <property type="match status" value="1"/>
</dbReference>
<gene>
    <name evidence="19" type="ORF">PROAA_850016</name>
</gene>
<dbReference type="GO" id="GO:0000155">
    <property type="term" value="F:phosphorelay sensor kinase activity"/>
    <property type="evidence" value="ECO:0007669"/>
    <property type="project" value="InterPro"/>
</dbReference>
<dbReference type="SMART" id="SM00448">
    <property type="entry name" value="REC"/>
    <property type="match status" value="1"/>
</dbReference>
<keyword evidence="8" id="KW-0902">Two-component regulatory system</keyword>
<evidence type="ECO:0000256" key="6">
    <source>
        <dbReference type="ARBA" id="ARBA00022777"/>
    </source>
</evidence>
<dbReference type="InterPro" id="IPR035965">
    <property type="entry name" value="PAS-like_dom_sf"/>
</dbReference>
<evidence type="ECO:0000256" key="7">
    <source>
        <dbReference type="ARBA" id="ARBA00022840"/>
    </source>
</evidence>
<dbReference type="EMBL" id="FLQY01000390">
    <property type="protein sequence ID" value="SBT11042.1"/>
    <property type="molecule type" value="Genomic_DNA"/>
</dbReference>
<evidence type="ECO:0000259" key="16">
    <source>
        <dbReference type="PROSITE" id="PS50110"/>
    </source>
</evidence>
<reference evidence="19 20" key="1">
    <citation type="submission" date="2016-06" db="EMBL/GenBank/DDBJ databases">
        <authorList>
            <person name="Kjaerup R.B."/>
            <person name="Dalgaard T.S."/>
            <person name="Juul-Madsen H.R."/>
        </authorList>
    </citation>
    <scope>NUCLEOTIDE SEQUENCE [LARGE SCALE GENOMIC DNA]</scope>
    <source>
        <strain evidence="19">2</strain>
    </source>
</reference>
<dbReference type="NCBIfam" id="TIGR00229">
    <property type="entry name" value="sensory_box"/>
    <property type="match status" value="3"/>
</dbReference>
<keyword evidence="20" id="KW-1185">Reference proteome</keyword>
<feature type="domain" description="PAC" evidence="18">
    <location>
        <begin position="437"/>
        <end position="489"/>
    </location>
</feature>
<evidence type="ECO:0000259" key="15">
    <source>
        <dbReference type="PROSITE" id="PS50109"/>
    </source>
</evidence>
<keyword evidence="4 19" id="KW-0808">Transferase</keyword>
<dbReference type="CDD" id="cd01007">
    <property type="entry name" value="PBP2_BvgS_HisK_like"/>
    <property type="match status" value="1"/>
</dbReference>
<dbReference type="AlphaFoldDB" id="A0A1A8Y223"/>
<dbReference type="SMART" id="SM00086">
    <property type="entry name" value="PAC"/>
    <property type="match status" value="2"/>
</dbReference>
<dbReference type="InterPro" id="IPR001789">
    <property type="entry name" value="Sig_transdc_resp-reg_receiver"/>
</dbReference>
<dbReference type="InterPro" id="IPR000700">
    <property type="entry name" value="PAS-assoc_C"/>
</dbReference>
<keyword evidence="14" id="KW-0472">Membrane</keyword>
<dbReference type="Gene3D" id="3.30.565.10">
    <property type="entry name" value="Histidine kinase-like ATPase, C-terminal domain"/>
    <property type="match status" value="1"/>
</dbReference>
<dbReference type="CDD" id="cd00082">
    <property type="entry name" value="HisKA"/>
    <property type="match status" value="1"/>
</dbReference>
<name>A0A1A8Y223_9RHOO</name>
<dbReference type="SMART" id="SM00388">
    <property type="entry name" value="HisKA"/>
    <property type="match status" value="1"/>
</dbReference>
<dbReference type="CDD" id="cd00130">
    <property type="entry name" value="PAS"/>
    <property type="match status" value="2"/>
</dbReference>
<dbReference type="Pfam" id="PF00497">
    <property type="entry name" value="SBP_bac_3"/>
    <property type="match status" value="1"/>
</dbReference>
<dbReference type="SUPFAM" id="SSF47384">
    <property type="entry name" value="Homodimeric domain of signal transducing histidine kinase"/>
    <property type="match status" value="1"/>
</dbReference>
<dbReference type="InterPro" id="IPR011006">
    <property type="entry name" value="CheY-like_superfamily"/>
</dbReference>
<proteinExistence type="predicted"/>
<dbReference type="Gene3D" id="3.30.450.20">
    <property type="entry name" value="PAS domain"/>
    <property type="match status" value="3"/>
</dbReference>
<keyword evidence="14" id="KW-0812">Transmembrane</keyword>
<dbReference type="PRINTS" id="PR00344">
    <property type="entry name" value="BCTRLSENSOR"/>
</dbReference>
<dbReference type="CDD" id="cd16922">
    <property type="entry name" value="HATPase_EvgS-ArcB-TorS-like"/>
    <property type="match status" value="1"/>
</dbReference>
<evidence type="ECO:0000256" key="5">
    <source>
        <dbReference type="ARBA" id="ARBA00022741"/>
    </source>
</evidence>
<dbReference type="PROSITE" id="PS50113">
    <property type="entry name" value="PAC"/>
    <property type="match status" value="2"/>
</dbReference>
<keyword evidence="3 13" id="KW-0597">Phosphoprotein</keyword>
<dbReference type="SUPFAM" id="SSF55785">
    <property type="entry name" value="PYP-like sensor domain (PAS domain)"/>
    <property type="match status" value="3"/>
</dbReference>
<feature type="domain" description="Histidine kinase" evidence="15">
    <location>
        <begin position="780"/>
        <end position="1000"/>
    </location>
</feature>
<dbReference type="PROSITE" id="PS50112">
    <property type="entry name" value="PAS"/>
    <property type="match status" value="2"/>
</dbReference>
<dbReference type="InterPro" id="IPR003661">
    <property type="entry name" value="HisK_dim/P_dom"/>
</dbReference>
<comment type="subunit">
    <text evidence="10">At low DSF concentrations, interacts with RpfF.</text>
</comment>
<evidence type="ECO:0000259" key="17">
    <source>
        <dbReference type="PROSITE" id="PS50112"/>
    </source>
</evidence>
<dbReference type="Pfam" id="PF08447">
    <property type="entry name" value="PAS_3"/>
    <property type="match status" value="1"/>
</dbReference>
<dbReference type="SUPFAM" id="SSF52172">
    <property type="entry name" value="CheY-like"/>
    <property type="match status" value="1"/>
</dbReference>
<dbReference type="SUPFAM" id="SSF55874">
    <property type="entry name" value="ATPase domain of HSP90 chaperone/DNA topoisomerase II/histidine kinase"/>
    <property type="match status" value="1"/>
</dbReference>
<evidence type="ECO:0000256" key="14">
    <source>
        <dbReference type="SAM" id="Phobius"/>
    </source>
</evidence>
<evidence type="ECO:0000256" key="12">
    <source>
        <dbReference type="ARBA" id="ARBA00070152"/>
    </source>
</evidence>
<feature type="domain" description="PAC" evidence="18">
    <location>
        <begin position="687"/>
        <end position="737"/>
    </location>
</feature>
<keyword evidence="7" id="KW-0067">ATP-binding</keyword>
<dbReference type="PANTHER" id="PTHR45339">
    <property type="entry name" value="HYBRID SIGNAL TRANSDUCTION HISTIDINE KINASE J"/>
    <property type="match status" value="1"/>
</dbReference>
<dbReference type="Pfam" id="PF00072">
    <property type="entry name" value="Response_reg"/>
    <property type="match status" value="1"/>
</dbReference>
<dbReference type="PROSITE" id="PS50109">
    <property type="entry name" value="HIS_KIN"/>
    <property type="match status" value="1"/>
</dbReference>
<dbReference type="PROSITE" id="PS50110">
    <property type="entry name" value="RESPONSE_REGULATORY"/>
    <property type="match status" value="1"/>
</dbReference>
<dbReference type="FunFam" id="3.30.565.10:FF:000010">
    <property type="entry name" value="Sensor histidine kinase RcsC"/>
    <property type="match status" value="1"/>
</dbReference>
<evidence type="ECO:0000313" key="20">
    <source>
        <dbReference type="Proteomes" id="UP000199600"/>
    </source>
</evidence>
<accession>A0A1A8Y223</accession>